<feature type="compositionally biased region" description="Pro residues" evidence="1">
    <location>
        <begin position="727"/>
        <end position="736"/>
    </location>
</feature>
<evidence type="ECO:0000256" key="1">
    <source>
        <dbReference type="SAM" id="MobiDB-lite"/>
    </source>
</evidence>
<reference evidence="3" key="1">
    <citation type="submission" date="2020-10" db="EMBL/GenBank/DDBJ databases">
        <authorList>
            <person name="Kikuchi T."/>
        </authorList>
    </citation>
    <scope>NUCLEOTIDE SEQUENCE</scope>
    <source>
        <strain evidence="3">NKZ352</strain>
    </source>
</reference>
<evidence type="ECO:0000313" key="3">
    <source>
        <dbReference type="EMBL" id="CAD6192927.1"/>
    </source>
</evidence>
<feature type="compositionally biased region" description="Basic and acidic residues" evidence="1">
    <location>
        <begin position="1350"/>
        <end position="1366"/>
    </location>
</feature>
<feature type="region of interest" description="Disordered" evidence="1">
    <location>
        <begin position="726"/>
        <end position="785"/>
    </location>
</feature>
<keyword evidence="4" id="KW-1185">Reference proteome</keyword>
<name>A0A8S1HCF7_9PELO</name>
<feature type="region of interest" description="Disordered" evidence="1">
    <location>
        <begin position="850"/>
        <end position="884"/>
    </location>
</feature>
<dbReference type="InterPro" id="IPR000626">
    <property type="entry name" value="Ubiquitin-like_dom"/>
</dbReference>
<feature type="compositionally biased region" description="Basic and acidic residues" evidence="1">
    <location>
        <begin position="851"/>
        <end position="861"/>
    </location>
</feature>
<dbReference type="Proteomes" id="UP000835052">
    <property type="component" value="Unassembled WGS sequence"/>
</dbReference>
<feature type="compositionally biased region" description="Low complexity" evidence="1">
    <location>
        <begin position="1331"/>
        <end position="1349"/>
    </location>
</feature>
<dbReference type="GO" id="GO:0051787">
    <property type="term" value="F:misfolded protein binding"/>
    <property type="evidence" value="ECO:0007669"/>
    <property type="project" value="TreeGrafter"/>
</dbReference>
<sequence>MDEPMEEPTSSAPQQTQERLAKIRVKTLHERIIEININLDRPLSVLRHIISETLGTDANRQRIIFQGKVMPDDTKLLKDYGLTDGQTVHVVDRPLEIPADRPYNQPEGLRNRILPPQHQARNVIPVDFHGLEGLRNLGIGNLLPNVNNRTVTQLPEVPLDVVSVNGPVIIWRVAIEQNGSIHRESEALLRVARTAIDSITYLPRGRRADFDVHWTSSGLRIDFPLMSAHIASPALERLSYVESQLHHLQQFREIVEEPDGLMDLLRQICRWEDRQQDHADVTQRQLESRIRGIAARLERPPNMQNGSLTPSLQRLRESTDAEREARMQYVPPSGRNRACIMRHPIEKDLYDVSRRIRQEQIRFFALEEFLENLVQSPAYQRIQHSRMIPDFRLNAFTVFREHLSRRRHMIGHMYHTLSELDVPNGVGPQRLLPQYDLRQLDVPVVHRGAIIFTLQSLPRRPEVTTERISTVFTPPRRNVDVGNFLPGEWPYLTYYPTDISGIMQEQHELAIPVVNITLNNQEGQQEGVPNEIAAAILPLLQHAAPLNVGSAPSPTTAPPTQPVTVTPRLIARGIERIAPILSRNTREVEQPRLRPAGPERSSMHDRPGPETESLSALPEAITVTDIQRVARVVGSRYRQSALKRVARRVTAAFREENPAWNIPLEDTHPTILRQLFILTLELFTLTSTTVREASYMMSQLVDNEDLLVRRLTEAMRQVFREGIWPPELEPVVPPPEDNAEEPAQDHAEGPSRPPPTSSANATISFPEREQGPSASATFSEAPAREPLPRHIMARLFRETERNILPSWFSVHRAVLPNVLDAHRVLTSRGSNDFETREALSTIARSISTSRRVQELPERRGDSVTVSATNQEPTTETTDPFSPGQERTVEASIRQVHRQTIAIDPYLSCHNRHSEIERMQNGGLTEEMSRFTEESRDPAAPYEALIDGTEIPERESETASVDPDYSYDVQVQANGALVFAEGNEGLAQFERVLRTAMRSLFAHVVDTDAIRTLNSAASEERFIHRDSRPQRRRHFATSQQPPTSNNQETPNNAGGTRPTVSADISPGFDGTGITERSRSTSPEPLIVPESTFHDVARFISGSRDLGFPPTLIGEIYETLSLREDMSTDLRRLLSRPTAEGNIERDSLVVEMREAMRDRLILNELDGITVPSSDDLLASSLRLAIPERYVEDVLEIAGAPRSIFVDGEEFRVSTITRNVEVETLRVILDALFANLNDEEYLRTVSDAFRMYVRNMVGLIFLMTGRQAGEMVPLIQRLIISFSAFMNDYQSDTMFDNMGQQHFHAANYISTFFDPTTIHELNNYLGPQLAMPQPTVQPAAEEAPATPPVATESRGEGSSRERDEGETRAKRMRRSSGASPDDGEAKEMDISKEVHDRLSVFDEQDRQTIAADIERMSSEPATYRNNSDIVQLGVPPEFRGSQSTLDLNRVVSDAVRSTGAHVSESQTSEMLPAAEEAGQEMFRASVRERLDSDEDFQDASDRFPDLRDL</sequence>
<dbReference type="PROSITE" id="PS50053">
    <property type="entry name" value="UBIQUITIN_2"/>
    <property type="match status" value="1"/>
</dbReference>
<dbReference type="PANTHER" id="PTHR15204:SF0">
    <property type="entry name" value="LARGE PROLINE-RICH PROTEIN BAG6"/>
    <property type="match status" value="1"/>
</dbReference>
<dbReference type="Pfam" id="PF00240">
    <property type="entry name" value="ubiquitin"/>
    <property type="match status" value="1"/>
</dbReference>
<dbReference type="OrthoDB" id="1885901at2759"/>
<proteinExistence type="predicted"/>
<comment type="caution">
    <text evidence="3">The sequence shown here is derived from an EMBL/GenBank/DDBJ whole genome shotgun (WGS) entry which is preliminary data.</text>
</comment>
<dbReference type="PANTHER" id="PTHR15204">
    <property type="entry name" value="LARGE PROLINE-RICH PROTEIN BAG6"/>
    <property type="match status" value="1"/>
</dbReference>
<dbReference type="Gene3D" id="3.10.20.90">
    <property type="entry name" value="Phosphatidylinositol 3-kinase Catalytic Subunit, Chain A, domain 1"/>
    <property type="match status" value="1"/>
</dbReference>
<dbReference type="SUPFAM" id="SSF54236">
    <property type="entry name" value="Ubiquitin-like"/>
    <property type="match status" value="1"/>
</dbReference>
<feature type="compositionally biased region" description="Polar residues" evidence="1">
    <location>
        <begin position="863"/>
        <end position="879"/>
    </location>
</feature>
<gene>
    <name evidence="3" type="ORF">CAUJ_LOCUS8846</name>
</gene>
<accession>A0A8S1HCF7</accession>
<feature type="compositionally biased region" description="Basic and acidic residues" evidence="1">
    <location>
        <begin position="1496"/>
        <end position="1506"/>
    </location>
</feature>
<organism evidence="3 4">
    <name type="scientific">Caenorhabditis auriculariae</name>
    <dbReference type="NCBI Taxonomy" id="2777116"/>
    <lineage>
        <taxon>Eukaryota</taxon>
        <taxon>Metazoa</taxon>
        <taxon>Ecdysozoa</taxon>
        <taxon>Nematoda</taxon>
        <taxon>Chromadorea</taxon>
        <taxon>Rhabditida</taxon>
        <taxon>Rhabditina</taxon>
        <taxon>Rhabditomorpha</taxon>
        <taxon>Rhabditoidea</taxon>
        <taxon>Rhabditidae</taxon>
        <taxon>Peloderinae</taxon>
        <taxon>Caenorhabditis</taxon>
    </lineage>
</organism>
<feature type="region of interest" description="Disordered" evidence="1">
    <location>
        <begin position="1456"/>
        <end position="1506"/>
    </location>
</feature>
<evidence type="ECO:0000259" key="2">
    <source>
        <dbReference type="PROSITE" id="PS50053"/>
    </source>
</evidence>
<evidence type="ECO:0000313" key="4">
    <source>
        <dbReference type="Proteomes" id="UP000835052"/>
    </source>
</evidence>
<dbReference type="GO" id="GO:0036503">
    <property type="term" value="P:ERAD pathway"/>
    <property type="evidence" value="ECO:0007669"/>
    <property type="project" value="TreeGrafter"/>
</dbReference>
<dbReference type="EMBL" id="CAJGYM010000030">
    <property type="protein sequence ID" value="CAD6192927.1"/>
    <property type="molecule type" value="Genomic_DNA"/>
</dbReference>
<dbReference type="CDD" id="cd17039">
    <property type="entry name" value="Ubl_ubiquitin_like"/>
    <property type="match status" value="1"/>
</dbReference>
<feature type="domain" description="Ubiquitin-like" evidence="2">
    <location>
        <begin position="21"/>
        <end position="93"/>
    </location>
</feature>
<dbReference type="InterPro" id="IPR029071">
    <property type="entry name" value="Ubiquitin-like_domsf"/>
</dbReference>
<feature type="region of interest" description="Disordered" evidence="1">
    <location>
        <begin position="584"/>
        <end position="616"/>
    </location>
</feature>
<dbReference type="GO" id="GO:0031593">
    <property type="term" value="F:polyubiquitin modification-dependent protein binding"/>
    <property type="evidence" value="ECO:0007669"/>
    <property type="project" value="TreeGrafter"/>
</dbReference>
<feature type="region of interest" description="Disordered" evidence="1">
    <location>
        <begin position="1020"/>
        <end position="1085"/>
    </location>
</feature>
<dbReference type="GO" id="GO:0071818">
    <property type="term" value="C:BAT3 complex"/>
    <property type="evidence" value="ECO:0007669"/>
    <property type="project" value="TreeGrafter"/>
</dbReference>
<feature type="region of interest" description="Disordered" evidence="1">
    <location>
        <begin position="1331"/>
        <end position="1384"/>
    </location>
</feature>
<dbReference type="SMART" id="SM00213">
    <property type="entry name" value="UBQ"/>
    <property type="match status" value="1"/>
</dbReference>
<protein>
    <recommendedName>
        <fullName evidence="2">Ubiquitin-like domain-containing protein</fullName>
    </recommendedName>
</protein>
<feature type="compositionally biased region" description="Polar residues" evidence="1">
    <location>
        <begin position="1035"/>
        <end position="1053"/>
    </location>
</feature>